<name>A0A916JIR9_9BACT</name>
<evidence type="ECO:0000313" key="6">
    <source>
        <dbReference type="Proteomes" id="UP000680038"/>
    </source>
</evidence>
<gene>
    <name evidence="5" type="ORF">DYBT9275_05985</name>
</gene>
<keyword evidence="2" id="KW-0378">Hydrolase</keyword>
<accession>A0A916JIR9</accession>
<sequence>MRKLFTLISLLLTCSLGFFAVIPASGQVSTLKNLKEGFKNPTGTARAKVYWWWMNGYTDSTRIREELQAIKNAGLGGVDIFEIGFRPDGLVPAGPPFMSDASLKHIVLAIKEATRLGLEVGLNLSSSWNAGGTWIQPQHGAKTVYFSKTSLTQSAGSAIRLPFPEIPKKDSKGRDLMIRFAANGKPVYCEEISVLALPADRQAAHLDTAMIINVTRFFDPETETLRWKAPAGRWDIYRYVCSNTGEELKLPSPNSKGLIIDHFDSTATRAHFEYFIQKLRPLLGDFRKTALKNLYLASFEATGTIWTPSFPGQFRQLNGYDVSKFLPALFDKRAFSPAVYDEFKKDFDLTISELMINNHYRKGKEIANSYGLHLISESGGPGPPLHNVPVEGIKALGALDVPRGEFWINHAQYDATPDSIDLLMLVKEISAASHIYQRKITELEAFTSFQNWQEGPGDMKPNGDRAFCEGMSRPVIHGFSHNPAGVGYPGIYYVAGTHFNDKTTWWPKVKPFNDYLARVSYVLQQTDFVADVLYYYGDQVPNFVTPKNTRFAVGSGYDYEVINSEILVRDLTVKNGLLTLPYGAQFKVLALGNISGRNPAVLKKLQQLLRDGAIVTGIKPDVIPEKSKQIIETLWGPPNVSKANKITSIPALALLKAMKLAPDFDYPDKLSERLDYMHKSQPALDFIHYSKDGQDFYFVRNTGKGWISRLCSFRQTGKSPELWDPVTGYISPVTIYQQNGPQIQIPLSLPPFASFFIVFGKKKSSKSYTSIASENNPPLLEYTPDGVRMLKYGNMKLTGNGKTVVINHTADSLTISGAWTVSFTKGWGAPEKAVFPELISWTKSENPGIRYYSGSAVYEKKFSKALKVPKDNRVYLDLGEVSKVAEVWLNGKSLGIVWTSPFRFDVTEQLVNGENNLRIEVINTWSNRIIGDITSPEKFTKTNLNVRGSRELLWTETPLTASGLIGPVILKTVKTLK</sequence>
<dbReference type="PANTHER" id="PTHR43817">
    <property type="entry name" value="GLYCOSYL HYDROLASE"/>
    <property type="match status" value="1"/>
</dbReference>
<organism evidence="5 6">
    <name type="scientific">Dyadobacter helix</name>
    <dbReference type="NCBI Taxonomy" id="2822344"/>
    <lineage>
        <taxon>Bacteria</taxon>
        <taxon>Pseudomonadati</taxon>
        <taxon>Bacteroidota</taxon>
        <taxon>Cytophagia</taxon>
        <taxon>Cytophagales</taxon>
        <taxon>Spirosomataceae</taxon>
        <taxon>Dyadobacter</taxon>
    </lineage>
</organism>
<dbReference type="EMBL" id="CAJRAF010000004">
    <property type="protein sequence ID" value="CAG5018359.1"/>
    <property type="molecule type" value="Genomic_DNA"/>
</dbReference>
<comment type="caution">
    <text evidence="5">The sequence shown here is derived from an EMBL/GenBank/DDBJ whole genome shotgun (WGS) entry which is preliminary data.</text>
</comment>
<evidence type="ECO:0000256" key="2">
    <source>
        <dbReference type="ARBA" id="ARBA00022801"/>
    </source>
</evidence>
<protein>
    <recommendedName>
        <fullName evidence="4">Beta-mannosidase-like galactose-binding domain-containing protein</fullName>
    </recommendedName>
</protein>
<dbReference type="Pfam" id="PF22666">
    <property type="entry name" value="Glyco_hydro_2_N2"/>
    <property type="match status" value="1"/>
</dbReference>
<evidence type="ECO:0000259" key="4">
    <source>
        <dbReference type="Pfam" id="PF22666"/>
    </source>
</evidence>
<dbReference type="Gene3D" id="2.60.120.260">
    <property type="entry name" value="Galactose-binding domain-like"/>
    <property type="match status" value="1"/>
</dbReference>
<dbReference type="InterPro" id="IPR054593">
    <property type="entry name" value="Beta-mannosidase-like_N2"/>
</dbReference>
<dbReference type="InterPro" id="IPR008979">
    <property type="entry name" value="Galactose-bd-like_sf"/>
</dbReference>
<dbReference type="RefSeq" id="WP_215242292.1">
    <property type="nucleotide sequence ID" value="NZ_CAJRAF010000004.1"/>
</dbReference>
<evidence type="ECO:0000256" key="3">
    <source>
        <dbReference type="SAM" id="SignalP"/>
    </source>
</evidence>
<dbReference type="SUPFAM" id="SSF49785">
    <property type="entry name" value="Galactose-binding domain-like"/>
    <property type="match status" value="1"/>
</dbReference>
<dbReference type="Pfam" id="PF17132">
    <property type="entry name" value="Glyco_hydro_106"/>
    <property type="match status" value="2"/>
</dbReference>
<evidence type="ECO:0000313" key="5">
    <source>
        <dbReference type="EMBL" id="CAG5018359.1"/>
    </source>
</evidence>
<evidence type="ECO:0000256" key="1">
    <source>
        <dbReference type="ARBA" id="ARBA00022729"/>
    </source>
</evidence>
<dbReference type="PANTHER" id="PTHR43817:SF1">
    <property type="entry name" value="HYDROLASE, FAMILY 43, PUTATIVE (AFU_ORTHOLOGUE AFUA_3G01660)-RELATED"/>
    <property type="match status" value="1"/>
</dbReference>
<keyword evidence="6" id="KW-1185">Reference proteome</keyword>
<dbReference type="AlphaFoldDB" id="A0A916JIR9"/>
<keyword evidence="1 3" id="KW-0732">Signal</keyword>
<feature type="chain" id="PRO_5037824118" description="Beta-mannosidase-like galactose-binding domain-containing protein" evidence="3">
    <location>
        <begin position="21"/>
        <end position="977"/>
    </location>
</feature>
<feature type="domain" description="Beta-mannosidase-like galactose-binding" evidence="4">
    <location>
        <begin position="856"/>
        <end position="927"/>
    </location>
</feature>
<dbReference type="NCBIfam" id="NF045579">
    <property type="entry name" value="rhamnoside_JR"/>
    <property type="match status" value="1"/>
</dbReference>
<feature type="signal peptide" evidence="3">
    <location>
        <begin position="1"/>
        <end position="20"/>
    </location>
</feature>
<dbReference type="GO" id="GO:0004553">
    <property type="term" value="F:hydrolase activity, hydrolyzing O-glycosyl compounds"/>
    <property type="evidence" value="ECO:0007669"/>
    <property type="project" value="UniProtKB-ARBA"/>
</dbReference>
<reference evidence="5" key="1">
    <citation type="submission" date="2021-04" db="EMBL/GenBank/DDBJ databases">
        <authorList>
            <person name="Rodrigo-Torres L."/>
            <person name="Arahal R. D."/>
            <person name="Lucena T."/>
        </authorList>
    </citation>
    <scope>NUCLEOTIDE SEQUENCE</scope>
    <source>
        <strain evidence="5">CECT 9275</strain>
    </source>
</reference>
<proteinExistence type="predicted"/>
<dbReference type="Proteomes" id="UP000680038">
    <property type="component" value="Unassembled WGS sequence"/>
</dbReference>